<dbReference type="Proteomes" id="UP001597391">
    <property type="component" value="Unassembled WGS sequence"/>
</dbReference>
<evidence type="ECO:0000256" key="2">
    <source>
        <dbReference type="ARBA" id="ARBA00022448"/>
    </source>
</evidence>
<feature type="transmembrane region" description="Helical" evidence="10">
    <location>
        <begin position="54"/>
        <end position="71"/>
    </location>
</feature>
<keyword evidence="3" id="KW-1003">Cell membrane</keyword>
<dbReference type="RefSeq" id="WP_377465813.1">
    <property type="nucleotide sequence ID" value="NZ_JBHUOP010000002.1"/>
</dbReference>
<dbReference type="PANTHER" id="PTHR10110:SF86">
    <property type="entry name" value="SODIUM_HYDROGEN EXCHANGER 7"/>
    <property type="match status" value="1"/>
</dbReference>
<keyword evidence="6" id="KW-0915">Sodium</keyword>
<sequence>MEVLAYIAAALVIIALTNAVAPKIGVAAPLLLVLIGIGASFIPALTGFELDPEWILAGLLPPLLYAAAVAMPSTDFRRELSTISALSIVLVVVSAVVLGFFFTLVIPGLNLWWGIALGAVVSPTDAAATAIAKKARLSGRLISILEGESLFNDATALVLLRTAIAAAAITFSFWETLGQFLFSITAASLIGVVSGWLVLRLRAKATEAPVSTVLSFVTPFLASVPAEHIGASGLVAAVAAGLVTGHGSIRWLNAEQRMSDRQTWKPIEIVLEGAIFLLMGLQVTSLVDQVISDHEGVSIAFVGAFGALALTLVIRAGFLAPLLLWLRSRNRRSAHMRDQFTAARDSFRVEHPDTKLTDLIPDEVRRGRMAKRFHRFFADTNYYLNQPLGKGAGVVLVWAGMRGAITVAAAQTLPEHTPHRSLLILIAFITATASLLVQGLSLRPVISRFAPVRNQQVLDSQTRALSKRVRKAGDSITEERKAHMSAEELATERSNLQYRELRLARSEGTYDSDVLRQSLARIDAAQLYRQVRES</sequence>
<dbReference type="Pfam" id="PF00999">
    <property type="entry name" value="Na_H_Exchanger"/>
    <property type="match status" value="1"/>
</dbReference>
<feature type="transmembrane region" description="Helical" evidence="10">
    <location>
        <begin position="180"/>
        <end position="199"/>
    </location>
</feature>
<feature type="transmembrane region" description="Helical" evidence="10">
    <location>
        <begin position="6"/>
        <end position="21"/>
    </location>
</feature>
<proteinExistence type="predicted"/>
<dbReference type="Gene3D" id="6.10.140.1330">
    <property type="match status" value="1"/>
</dbReference>
<organism evidence="12 13">
    <name type="scientific">Populibacterium corticicola</name>
    <dbReference type="NCBI Taxonomy" id="1812826"/>
    <lineage>
        <taxon>Bacteria</taxon>
        <taxon>Bacillati</taxon>
        <taxon>Actinomycetota</taxon>
        <taxon>Actinomycetes</taxon>
        <taxon>Micrococcales</taxon>
        <taxon>Jonesiaceae</taxon>
        <taxon>Populibacterium</taxon>
    </lineage>
</organism>
<evidence type="ECO:0000313" key="12">
    <source>
        <dbReference type="EMBL" id="MFD2840127.1"/>
    </source>
</evidence>
<feature type="transmembrane region" description="Helical" evidence="10">
    <location>
        <begin position="299"/>
        <end position="326"/>
    </location>
</feature>
<feature type="transmembrane region" description="Helical" evidence="10">
    <location>
        <begin position="206"/>
        <end position="223"/>
    </location>
</feature>
<evidence type="ECO:0000256" key="8">
    <source>
        <dbReference type="ARBA" id="ARBA00023136"/>
    </source>
</evidence>
<feature type="transmembrane region" description="Helical" evidence="10">
    <location>
        <begin position="153"/>
        <end position="174"/>
    </location>
</feature>
<keyword evidence="7" id="KW-0406">Ion transport</keyword>
<evidence type="ECO:0000259" key="11">
    <source>
        <dbReference type="Pfam" id="PF00999"/>
    </source>
</evidence>
<evidence type="ECO:0000256" key="9">
    <source>
        <dbReference type="ARBA" id="ARBA00023201"/>
    </source>
</evidence>
<dbReference type="InterPro" id="IPR018422">
    <property type="entry name" value="Cation/H_exchanger_CPA1"/>
</dbReference>
<feature type="transmembrane region" description="Helical" evidence="10">
    <location>
        <begin position="28"/>
        <end position="48"/>
    </location>
</feature>
<evidence type="ECO:0000256" key="4">
    <source>
        <dbReference type="ARBA" id="ARBA00022692"/>
    </source>
</evidence>
<comment type="subcellular location">
    <subcellularLocation>
        <location evidence="1">Cell membrane</location>
        <topology evidence="1">Multi-pass membrane protein</topology>
    </subcellularLocation>
</comment>
<keyword evidence="5 10" id="KW-1133">Transmembrane helix</keyword>
<feature type="transmembrane region" description="Helical" evidence="10">
    <location>
        <begin position="111"/>
        <end position="132"/>
    </location>
</feature>
<evidence type="ECO:0000256" key="7">
    <source>
        <dbReference type="ARBA" id="ARBA00023065"/>
    </source>
</evidence>
<evidence type="ECO:0000313" key="13">
    <source>
        <dbReference type="Proteomes" id="UP001597391"/>
    </source>
</evidence>
<accession>A0ABW5XDD3</accession>
<feature type="domain" description="Cation/H+ exchanger transmembrane" evidence="11">
    <location>
        <begin position="13"/>
        <end position="333"/>
    </location>
</feature>
<feature type="transmembrane region" description="Helical" evidence="10">
    <location>
        <begin position="229"/>
        <end position="249"/>
    </location>
</feature>
<protein>
    <submittedName>
        <fullName evidence="12">Cation:proton antiporter</fullName>
    </submittedName>
</protein>
<keyword evidence="13" id="KW-1185">Reference proteome</keyword>
<feature type="transmembrane region" description="Helical" evidence="10">
    <location>
        <begin position="269"/>
        <end position="287"/>
    </location>
</feature>
<name>A0ABW5XDD3_9MICO</name>
<evidence type="ECO:0000256" key="10">
    <source>
        <dbReference type="SAM" id="Phobius"/>
    </source>
</evidence>
<keyword evidence="9" id="KW-0739">Sodium transport</keyword>
<dbReference type="InterPro" id="IPR006153">
    <property type="entry name" value="Cation/H_exchanger_TM"/>
</dbReference>
<evidence type="ECO:0000256" key="5">
    <source>
        <dbReference type="ARBA" id="ARBA00022989"/>
    </source>
</evidence>
<evidence type="ECO:0000256" key="1">
    <source>
        <dbReference type="ARBA" id="ARBA00004651"/>
    </source>
</evidence>
<reference evidence="13" key="1">
    <citation type="journal article" date="2019" name="Int. J. Syst. Evol. Microbiol.">
        <title>The Global Catalogue of Microorganisms (GCM) 10K type strain sequencing project: providing services to taxonomists for standard genome sequencing and annotation.</title>
        <authorList>
            <consortium name="The Broad Institute Genomics Platform"/>
            <consortium name="The Broad Institute Genome Sequencing Center for Infectious Disease"/>
            <person name="Wu L."/>
            <person name="Ma J."/>
        </authorList>
    </citation>
    <scope>NUCLEOTIDE SEQUENCE [LARGE SCALE GENOMIC DNA]</scope>
    <source>
        <strain evidence="13">KCTC 33576</strain>
    </source>
</reference>
<feature type="transmembrane region" description="Helical" evidence="10">
    <location>
        <begin position="83"/>
        <end position="105"/>
    </location>
</feature>
<comment type="caution">
    <text evidence="12">The sequence shown here is derived from an EMBL/GenBank/DDBJ whole genome shotgun (WGS) entry which is preliminary data.</text>
</comment>
<feature type="transmembrane region" description="Helical" evidence="10">
    <location>
        <begin position="391"/>
        <end position="410"/>
    </location>
</feature>
<evidence type="ECO:0000256" key="6">
    <source>
        <dbReference type="ARBA" id="ARBA00023053"/>
    </source>
</evidence>
<feature type="transmembrane region" description="Helical" evidence="10">
    <location>
        <begin position="422"/>
        <end position="442"/>
    </location>
</feature>
<keyword evidence="4 10" id="KW-0812">Transmembrane</keyword>
<evidence type="ECO:0000256" key="3">
    <source>
        <dbReference type="ARBA" id="ARBA00022475"/>
    </source>
</evidence>
<dbReference type="PANTHER" id="PTHR10110">
    <property type="entry name" value="SODIUM/HYDROGEN EXCHANGER"/>
    <property type="match status" value="1"/>
</dbReference>
<dbReference type="EMBL" id="JBHUOP010000002">
    <property type="protein sequence ID" value="MFD2840127.1"/>
    <property type="molecule type" value="Genomic_DNA"/>
</dbReference>
<keyword evidence="2" id="KW-0813">Transport</keyword>
<keyword evidence="8 10" id="KW-0472">Membrane</keyword>
<gene>
    <name evidence="12" type="ORF">ACFSYH_06040</name>
</gene>